<feature type="transmembrane region" description="Helical" evidence="1">
    <location>
        <begin position="42"/>
        <end position="61"/>
    </location>
</feature>
<feature type="transmembrane region" description="Helical" evidence="1">
    <location>
        <begin position="101"/>
        <end position="121"/>
    </location>
</feature>
<feature type="transmembrane region" description="Helical" evidence="1">
    <location>
        <begin position="133"/>
        <end position="152"/>
    </location>
</feature>
<evidence type="ECO:0008006" key="4">
    <source>
        <dbReference type="Google" id="ProtNLM"/>
    </source>
</evidence>
<feature type="transmembrane region" description="Helical" evidence="1">
    <location>
        <begin position="12"/>
        <end position="36"/>
    </location>
</feature>
<keyword evidence="1" id="KW-0472">Membrane</keyword>
<sequence>MRLPLRTAIRSFLAGLLMGAADVVPGVSGGTMALVVGIYEQLVAAVHQVFQALLLAVRGRLADAWQHFRRIPWGFLVPLVLGIGTAILSAARLILHLLAAYPVQMRGLFFGLITGSLLLPWLRLQQRTLREGLLALGGAVVAFLLVGIPPRVVPDPALWQVFGAAAVAICAMILPGVSGAFLLLVLGFYEPTLQALTRHHLPYLLVFALGAATGLGLFSRLLHYLIRHHHDATMAVLVGLMAGSLRALWPWIDEMRRLRLPDGSDPVGSVLLLALGGLLFVGALTWWERRQPHSVAR</sequence>
<evidence type="ECO:0000313" key="3">
    <source>
        <dbReference type="Proteomes" id="UP000002221"/>
    </source>
</evidence>
<evidence type="ECO:0000256" key="1">
    <source>
        <dbReference type="SAM" id="Phobius"/>
    </source>
</evidence>
<dbReference type="RefSeq" id="WP_012842676.1">
    <property type="nucleotide sequence ID" value="NC_013501.1"/>
</dbReference>
<gene>
    <name evidence="2" type="ordered locus">Rmar_0156</name>
</gene>
<dbReference type="HOGENOM" id="CLU_055621_0_0_10"/>
<feature type="transmembrane region" description="Helical" evidence="1">
    <location>
        <begin position="232"/>
        <end position="249"/>
    </location>
</feature>
<organism evidence="2 3">
    <name type="scientific">Rhodothermus marinus (strain ATCC 43812 / DSM 4252 / R-10)</name>
    <name type="common">Rhodothermus obamensis</name>
    <dbReference type="NCBI Taxonomy" id="518766"/>
    <lineage>
        <taxon>Bacteria</taxon>
        <taxon>Pseudomonadati</taxon>
        <taxon>Rhodothermota</taxon>
        <taxon>Rhodothermia</taxon>
        <taxon>Rhodothermales</taxon>
        <taxon>Rhodothermaceae</taxon>
        <taxon>Rhodothermus</taxon>
    </lineage>
</organism>
<dbReference type="eggNOG" id="COG2035">
    <property type="taxonomic scope" value="Bacteria"/>
</dbReference>
<dbReference type="OrthoDB" id="9793746at2"/>
<evidence type="ECO:0000313" key="2">
    <source>
        <dbReference type="EMBL" id="ACY47064.1"/>
    </source>
</evidence>
<keyword evidence="1" id="KW-1133">Transmembrane helix</keyword>
<protein>
    <recommendedName>
        <fullName evidence="4">DUF368 domain-containing protein</fullName>
    </recommendedName>
</protein>
<feature type="transmembrane region" description="Helical" evidence="1">
    <location>
        <begin position="201"/>
        <end position="226"/>
    </location>
</feature>
<dbReference type="AlphaFoldDB" id="D0MCV4"/>
<dbReference type="PANTHER" id="PTHR37308">
    <property type="entry name" value="INTEGRAL MEMBRANE PROTEIN"/>
    <property type="match status" value="1"/>
</dbReference>
<accession>D0MCV4</accession>
<dbReference type="EMBL" id="CP001807">
    <property type="protein sequence ID" value="ACY47064.1"/>
    <property type="molecule type" value="Genomic_DNA"/>
</dbReference>
<feature type="transmembrane region" description="Helical" evidence="1">
    <location>
        <begin position="270"/>
        <end position="287"/>
    </location>
</feature>
<dbReference type="Proteomes" id="UP000002221">
    <property type="component" value="Chromosome"/>
</dbReference>
<dbReference type="STRING" id="518766.Rmar_0156"/>
<dbReference type="KEGG" id="rmr:Rmar_0156"/>
<dbReference type="PANTHER" id="PTHR37308:SF1">
    <property type="entry name" value="POLYPRENYL-PHOSPHATE TRANSPORTER"/>
    <property type="match status" value="1"/>
</dbReference>
<feature type="transmembrane region" description="Helical" evidence="1">
    <location>
        <begin position="73"/>
        <end position="95"/>
    </location>
</feature>
<dbReference type="InterPro" id="IPR007163">
    <property type="entry name" value="VCA0040-like"/>
</dbReference>
<keyword evidence="1" id="KW-0812">Transmembrane</keyword>
<keyword evidence="3" id="KW-1185">Reference proteome</keyword>
<proteinExistence type="predicted"/>
<reference evidence="2 3" key="1">
    <citation type="journal article" date="2009" name="Stand. Genomic Sci.">
        <title>Complete genome sequence of Rhodothermus marinus type strain (R-10).</title>
        <authorList>
            <person name="Nolan M."/>
            <person name="Tindall B.J."/>
            <person name="Pomrenke H."/>
            <person name="Lapidus A."/>
            <person name="Copeland A."/>
            <person name="Glavina Del Rio T."/>
            <person name="Lucas S."/>
            <person name="Chen F."/>
            <person name="Tice H."/>
            <person name="Cheng J.F."/>
            <person name="Saunders E."/>
            <person name="Han C."/>
            <person name="Bruce D."/>
            <person name="Goodwin L."/>
            <person name="Chain P."/>
            <person name="Pitluck S."/>
            <person name="Ovchinikova G."/>
            <person name="Pati A."/>
            <person name="Ivanova N."/>
            <person name="Mavromatis K."/>
            <person name="Chen A."/>
            <person name="Palaniappan K."/>
            <person name="Land M."/>
            <person name="Hauser L."/>
            <person name="Chang Y.J."/>
            <person name="Jeffries C.D."/>
            <person name="Brettin T."/>
            <person name="Goker M."/>
            <person name="Bristow J."/>
            <person name="Eisen J.A."/>
            <person name="Markowitz V."/>
            <person name="Hugenholtz P."/>
            <person name="Kyrpides N.C."/>
            <person name="Klenk H.P."/>
            <person name="Detter J.C."/>
        </authorList>
    </citation>
    <scope>NUCLEOTIDE SEQUENCE [LARGE SCALE GENOMIC DNA]</scope>
    <source>
        <strain evidence="3">ATCC 43812 / DSM 4252 / R-10</strain>
    </source>
</reference>
<dbReference type="Pfam" id="PF04018">
    <property type="entry name" value="VCA0040-like"/>
    <property type="match status" value="1"/>
</dbReference>
<feature type="transmembrane region" description="Helical" evidence="1">
    <location>
        <begin position="158"/>
        <end position="189"/>
    </location>
</feature>
<name>D0MCV4_RHOM4</name>